<sequence>MFSGCRGPTTNSHFHGMLESVTDVRRCRGDRARNVGRRVSMRAAVVLACALLAGAAGAAGARSSRYGFYRSMLAEQHWADGGAAPAGHSRRVFGGEATSLSTYPAACVLLDRYWTARCSAAVVAPRWALTAAHCVSPHIAYVKYNARRPAAKEGGLAPVHYLYRHPGYKVVQEDEGRGVDVTLLHHDVGLVRTRNDMTLATNPKLDPIHAMRLYNPMDLKNEEVQVLGYGRTEKSLLGEELFEVRLRLVLCERGAWFHCVCGVGAARSGDGARGVCSGDSGGPVLYRGAQVGVTSMGPLECATGRADPAEGATSVFTALYNYADLVNATIHDTDSTLRMRKIDSSASRATAPFVLGTLTSVRVINHILR</sequence>
<dbReference type="GeneID" id="118262549"/>
<reference evidence="9" key="1">
    <citation type="submission" date="2025-08" db="UniProtKB">
        <authorList>
            <consortium name="RefSeq"/>
        </authorList>
    </citation>
    <scope>IDENTIFICATION</scope>
    <source>
        <tissue evidence="9">Whole larval tissue</tissue>
    </source>
</reference>
<evidence type="ECO:0000313" key="9">
    <source>
        <dbReference type="RefSeq" id="XP_050553526.1"/>
    </source>
</evidence>
<dbReference type="Pfam" id="PF00089">
    <property type="entry name" value="Trypsin"/>
    <property type="match status" value="1"/>
</dbReference>
<protein>
    <submittedName>
        <fullName evidence="9">Chymotrypsin-1</fullName>
    </submittedName>
</protein>
<evidence type="ECO:0000313" key="8">
    <source>
        <dbReference type="Proteomes" id="UP000829999"/>
    </source>
</evidence>
<dbReference type="SMART" id="SM00020">
    <property type="entry name" value="Tryp_SPc"/>
    <property type="match status" value="1"/>
</dbReference>
<dbReference type="RefSeq" id="XP_050553526.1">
    <property type="nucleotide sequence ID" value="XM_050697569.1"/>
</dbReference>
<dbReference type="InterPro" id="IPR043504">
    <property type="entry name" value="Peptidase_S1_PA_chymotrypsin"/>
</dbReference>
<dbReference type="InterPro" id="IPR001254">
    <property type="entry name" value="Trypsin_dom"/>
</dbReference>
<keyword evidence="8" id="KW-1185">Reference proteome</keyword>
<comment type="similarity">
    <text evidence="1">Belongs to the peptidase S1 family.</text>
</comment>
<dbReference type="InterPro" id="IPR009003">
    <property type="entry name" value="Peptidase_S1_PA"/>
</dbReference>
<evidence type="ECO:0000256" key="5">
    <source>
        <dbReference type="ARBA" id="ARBA00023157"/>
    </source>
</evidence>
<feature type="domain" description="Peptidase S1" evidence="7">
    <location>
        <begin position="92"/>
        <end position="331"/>
    </location>
</feature>
<dbReference type="InterPro" id="IPR018114">
    <property type="entry name" value="TRYPSIN_HIS"/>
</dbReference>
<accession>A0A9R0DU70</accession>
<dbReference type="Proteomes" id="UP000829999">
    <property type="component" value="Chromosome 12"/>
</dbReference>
<evidence type="ECO:0000256" key="2">
    <source>
        <dbReference type="ARBA" id="ARBA00022670"/>
    </source>
</evidence>
<dbReference type="PROSITE" id="PS00135">
    <property type="entry name" value="TRYPSIN_SER"/>
    <property type="match status" value="1"/>
</dbReference>
<dbReference type="PANTHER" id="PTHR24276">
    <property type="entry name" value="POLYSERASE-RELATED"/>
    <property type="match status" value="1"/>
</dbReference>
<dbReference type="InterPro" id="IPR050430">
    <property type="entry name" value="Peptidase_S1"/>
</dbReference>
<evidence type="ECO:0000256" key="1">
    <source>
        <dbReference type="ARBA" id="ARBA00007664"/>
    </source>
</evidence>
<dbReference type="PANTHER" id="PTHR24276:SF98">
    <property type="entry name" value="FI18310P1-RELATED"/>
    <property type="match status" value="1"/>
</dbReference>
<organism evidence="8 9">
    <name type="scientific">Spodoptera frugiperda</name>
    <name type="common">Fall armyworm</name>
    <dbReference type="NCBI Taxonomy" id="7108"/>
    <lineage>
        <taxon>Eukaryota</taxon>
        <taxon>Metazoa</taxon>
        <taxon>Ecdysozoa</taxon>
        <taxon>Arthropoda</taxon>
        <taxon>Hexapoda</taxon>
        <taxon>Insecta</taxon>
        <taxon>Pterygota</taxon>
        <taxon>Neoptera</taxon>
        <taxon>Endopterygota</taxon>
        <taxon>Lepidoptera</taxon>
        <taxon>Glossata</taxon>
        <taxon>Ditrysia</taxon>
        <taxon>Noctuoidea</taxon>
        <taxon>Noctuidae</taxon>
        <taxon>Amphipyrinae</taxon>
        <taxon>Spodoptera</taxon>
    </lineage>
</organism>
<keyword evidence="4 6" id="KW-0720">Serine protease</keyword>
<evidence type="ECO:0000256" key="4">
    <source>
        <dbReference type="ARBA" id="ARBA00022825"/>
    </source>
</evidence>
<dbReference type="GO" id="GO:0006508">
    <property type="term" value="P:proteolysis"/>
    <property type="evidence" value="ECO:0007669"/>
    <property type="project" value="UniProtKB-KW"/>
</dbReference>
<keyword evidence="2 6" id="KW-0645">Protease</keyword>
<keyword evidence="5" id="KW-1015">Disulfide bond</keyword>
<gene>
    <name evidence="9" type="primary">LOC118262549</name>
</gene>
<evidence type="ECO:0000259" key="7">
    <source>
        <dbReference type="PROSITE" id="PS50240"/>
    </source>
</evidence>
<dbReference type="SUPFAM" id="SSF50494">
    <property type="entry name" value="Trypsin-like serine proteases"/>
    <property type="match status" value="1"/>
</dbReference>
<dbReference type="PROSITE" id="PS50240">
    <property type="entry name" value="TRYPSIN_DOM"/>
    <property type="match status" value="1"/>
</dbReference>
<evidence type="ECO:0000256" key="3">
    <source>
        <dbReference type="ARBA" id="ARBA00022801"/>
    </source>
</evidence>
<keyword evidence="3 6" id="KW-0378">Hydrolase</keyword>
<dbReference type="AlphaFoldDB" id="A0A9R0DU70"/>
<dbReference type="Gene3D" id="2.40.10.10">
    <property type="entry name" value="Trypsin-like serine proteases"/>
    <property type="match status" value="1"/>
</dbReference>
<dbReference type="GO" id="GO:0004252">
    <property type="term" value="F:serine-type endopeptidase activity"/>
    <property type="evidence" value="ECO:0007669"/>
    <property type="project" value="InterPro"/>
</dbReference>
<dbReference type="InterPro" id="IPR001314">
    <property type="entry name" value="Peptidase_S1A"/>
</dbReference>
<evidence type="ECO:0000256" key="6">
    <source>
        <dbReference type="RuleBase" id="RU363034"/>
    </source>
</evidence>
<dbReference type="InterPro" id="IPR033116">
    <property type="entry name" value="TRYPSIN_SER"/>
</dbReference>
<name>A0A9R0DU70_SPOFR</name>
<dbReference type="PRINTS" id="PR00722">
    <property type="entry name" value="CHYMOTRYPSIN"/>
</dbReference>
<proteinExistence type="inferred from homology"/>
<dbReference type="PROSITE" id="PS00134">
    <property type="entry name" value="TRYPSIN_HIS"/>
    <property type="match status" value="1"/>
</dbReference>